<dbReference type="GeneID" id="10042439"/>
<evidence type="ECO:0000313" key="4">
    <source>
        <dbReference type="Proteomes" id="UP000007478"/>
    </source>
</evidence>
<evidence type="ECO:0000259" key="1">
    <source>
        <dbReference type="Pfam" id="PF00534"/>
    </source>
</evidence>
<proteinExistence type="predicted"/>
<name>F0LLZ9_THEBM</name>
<dbReference type="OrthoDB" id="132546at2157"/>
<evidence type="ECO:0000313" key="3">
    <source>
        <dbReference type="EMBL" id="ADT85098.1"/>
    </source>
</evidence>
<sequence>MKILIVSPYFHPEGGGLERYAYQMARKLSRSNDVTVVCMTKKESKTERVGKIKVYRLKPLFILSNTPVSLIFVIKLAQMIKKGEFDLIIAHTPVPFAADVASLLAKIFGIKIKIVYHTVGLKKGNTVLDIVGRVYSYTLEKLTLRNCEIISVSEKVWEYLKSRGYNSRIIIPEISEDLRDIKLDRNIKRENAILFVGQLSRYHRFKNLDMLIEVFARVSKEFPDWKLWIVGDGDLREYYEDLVRKLNLKDKVKFFGNVENPEDLAEIYSRAKILVLPSSFESFGMVVLEALHFRISVVVNKNVGAVDRLILPRKNGFIFDTRSELLIILTKLLDNPKIVRKMMFRKNL</sequence>
<dbReference type="PATRIC" id="fig|391623.17.peg.2121"/>
<keyword evidence="3" id="KW-0808">Transferase</keyword>
<gene>
    <name evidence="3" type="ordered locus">TERMP_02124</name>
</gene>
<dbReference type="SUPFAM" id="SSF53756">
    <property type="entry name" value="UDP-Glycosyltransferase/glycogen phosphorylase"/>
    <property type="match status" value="1"/>
</dbReference>
<dbReference type="EMBL" id="CP002372">
    <property type="protein sequence ID" value="ADT85098.1"/>
    <property type="molecule type" value="Genomic_DNA"/>
</dbReference>
<accession>F0LLZ9</accession>
<dbReference type="RefSeq" id="WP_013468394.1">
    <property type="nucleotide sequence ID" value="NC_014804.1"/>
</dbReference>
<dbReference type="GO" id="GO:0016757">
    <property type="term" value="F:glycosyltransferase activity"/>
    <property type="evidence" value="ECO:0007669"/>
    <property type="project" value="InterPro"/>
</dbReference>
<dbReference type="Pfam" id="PF13439">
    <property type="entry name" value="Glyco_transf_4"/>
    <property type="match status" value="1"/>
</dbReference>
<dbReference type="Pfam" id="PF00534">
    <property type="entry name" value="Glycos_transf_1"/>
    <property type="match status" value="1"/>
</dbReference>
<keyword evidence="4" id="KW-1185">Reference proteome</keyword>
<organism evidence="3 4">
    <name type="scientific">Thermococcus barophilus (strain DSM 11836 / MP)</name>
    <dbReference type="NCBI Taxonomy" id="391623"/>
    <lineage>
        <taxon>Archaea</taxon>
        <taxon>Methanobacteriati</taxon>
        <taxon>Methanobacteriota</taxon>
        <taxon>Thermococci</taxon>
        <taxon>Thermococcales</taxon>
        <taxon>Thermococcaceae</taxon>
        <taxon>Thermococcus</taxon>
    </lineage>
</organism>
<dbReference type="AlphaFoldDB" id="F0LLZ9"/>
<dbReference type="InterPro" id="IPR050194">
    <property type="entry name" value="Glycosyltransferase_grp1"/>
</dbReference>
<feature type="domain" description="Glycosyl transferase family 1" evidence="1">
    <location>
        <begin position="188"/>
        <end position="341"/>
    </location>
</feature>
<dbReference type="PANTHER" id="PTHR45947">
    <property type="entry name" value="SULFOQUINOVOSYL TRANSFERASE SQD2"/>
    <property type="match status" value="1"/>
</dbReference>
<dbReference type="Proteomes" id="UP000007478">
    <property type="component" value="Chromosome"/>
</dbReference>
<evidence type="ECO:0000259" key="2">
    <source>
        <dbReference type="Pfam" id="PF13439"/>
    </source>
</evidence>
<protein>
    <submittedName>
        <fullName evidence="3">Glycosyl transferase, group 1</fullName>
    </submittedName>
</protein>
<dbReference type="HOGENOM" id="CLU_009583_2_1_2"/>
<dbReference type="eggNOG" id="arCOG01403">
    <property type="taxonomic scope" value="Archaea"/>
</dbReference>
<dbReference type="InterPro" id="IPR028098">
    <property type="entry name" value="Glyco_trans_4-like_N"/>
</dbReference>
<reference evidence="3 4" key="1">
    <citation type="journal article" date="2011" name="J. Bacteriol.">
        <title>Complete genome sequence of the hyperthermophilic, piezophilic, heterotrophic, and carboxydotrophic archaeon Thermococcus barophilus MP.</title>
        <authorList>
            <person name="Vannier P."/>
            <person name="Marteinsson V.T."/>
            <person name="Fridjonsson O.H."/>
            <person name="Oger P."/>
            <person name="Jebbar M."/>
        </authorList>
    </citation>
    <scope>NUCLEOTIDE SEQUENCE [LARGE SCALE GENOMIC DNA]</scope>
    <source>
        <strain evidence="4">DSM 11836 / MP</strain>
    </source>
</reference>
<dbReference type="PANTHER" id="PTHR45947:SF3">
    <property type="entry name" value="SULFOQUINOVOSYL TRANSFERASE SQD2"/>
    <property type="match status" value="1"/>
</dbReference>
<dbReference type="InterPro" id="IPR001296">
    <property type="entry name" value="Glyco_trans_1"/>
</dbReference>
<dbReference type="KEGG" id="tba:TERMP_02124"/>
<dbReference type="Gene3D" id="3.40.50.2000">
    <property type="entry name" value="Glycogen Phosphorylase B"/>
    <property type="match status" value="2"/>
</dbReference>
<feature type="domain" description="Glycosyltransferase subfamily 4-like N-terminal" evidence="2">
    <location>
        <begin position="15"/>
        <end position="169"/>
    </location>
</feature>